<evidence type="ECO:0000256" key="5">
    <source>
        <dbReference type="SAM" id="Phobius"/>
    </source>
</evidence>
<keyword evidence="8" id="KW-1185">Reference proteome</keyword>
<reference evidence="7 8" key="1">
    <citation type="submission" date="2020-08" db="EMBL/GenBank/DDBJ databases">
        <title>Genomic Encyclopedia of Type Strains, Phase IV (KMG-IV): sequencing the most valuable type-strain genomes for metagenomic binning, comparative biology and taxonomic classification.</title>
        <authorList>
            <person name="Goeker M."/>
        </authorList>
    </citation>
    <scope>NUCLEOTIDE SEQUENCE [LARGE SCALE GENOMIC DNA]</scope>
    <source>
        <strain evidence="7 8">DSM 22368</strain>
    </source>
</reference>
<dbReference type="Proteomes" id="UP000528457">
    <property type="component" value="Unassembled WGS sequence"/>
</dbReference>
<sequence length="443" mass="49563">MATTSHHPLLIEERVIVLALLATWPAYLGGLLYVLGSMIAWLLLGLVLLRSLIEGNVVFYRTSPLSLLWIFAMAIMLLCLWYAHIDWELGAGKTIKSSFGWAKGWALFALFIFLGSILPLNLSRISRACCWVASMGAAYAFISIVAYALSLPQSLFISPLQFMGGGGPEFFDVRLYGINPETGWPRWFFYAPWAPAAGLVASLLLMICAREHNLIIRSIGIASCTLMIILCQSRVAWLLLLLIFPVYFFARLTAQRWIYVLMGALVPVFILFSVEIFEILNTTMDNIKNSRPDSTRVRAELAQIALQSWESDAYLFGHGIVIAGPKSVEFMPIGSHHSWYGLLYVKGLVGLLAFATPLILSLLYLFWRANAHPDIATGFALVVILCVYSFTENLEILAYLIWPALLWIGASLNPRREFLSQITTVENQAVRNLRSKHTHSHSA</sequence>
<feature type="transmembrane region" description="Helical" evidence="5">
    <location>
        <begin position="343"/>
        <end position="367"/>
    </location>
</feature>
<evidence type="ECO:0000256" key="3">
    <source>
        <dbReference type="ARBA" id="ARBA00022989"/>
    </source>
</evidence>
<evidence type="ECO:0000313" key="7">
    <source>
        <dbReference type="EMBL" id="MBB6523065.1"/>
    </source>
</evidence>
<evidence type="ECO:0000313" key="8">
    <source>
        <dbReference type="Proteomes" id="UP000528457"/>
    </source>
</evidence>
<keyword evidence="3 5" id="KW-1133">Transmembrane helix</keyword>
<dbReference type="EMBL" id="JACHHT010000003">
    <property type="protein sequence ID" value="MBB6523065.1"/>
    <property type="molecule type" value="Genomic_DNA"/>
</dbReference>
<organism evidence="7 8">
    <name type="scientific">Pseudoteredinibacter isoporae</name>
    <dbReference type="NCBI Taxonomy" id="570281"/>
    <lineage>
        <taxon>Bacteria</taxon>
        <taxon>Pseudomonadati</taxon>
        <taxon>Pseudomonadota</taxon>
        <taxon>Gammaproteobacteria</taxon>
        <taxon>Cellvibrionales</taxon>
        <taxon>Cellvibrionaceae</taxon>
        <taxon>Pseudoteredinibacter</taxon>
    </lineage>
</organism>
<dbReference type="RefSeq" id="WP_166843894.1">
    <property type="nucleotide sequence ID" value="NZ_JAAONY010000003.1"/>
</dbReference>
<feature type="domain" description="O-antigen ligase-related" evidence="6">
    <location>
        <begin position="222"/>
        <end position="354"/>
    </location>
</feature>
<feature type="transmembrane region" description="Helical" evidence="5">
    <location>
        <begin position="65"/>
        <end position="84"/>
    </location>
</feature>
<evidence type="ECO:0000256" key="1">
    <source>
        <dbReference type="ARBA" id="ARBA00004141"/>
    </source>
</evidence>
<feature type="transmembrane region" description="Helical" evidence="5">
    <location>
        <begin position="187"/>
        <end position="207"/>
    </location>
</feature>
<feature type="transmembrane region" description="Helical" evidence="5">
    <location>
        <begin position="30"/>
        <end position="53"/>
    </location>
</feature>
<keyword evidence="4 5" id="KW-0472">Membrane</keyword>
<evidence type="ECO:0000256" key="4">
    <source>
        <dbReference type="ARBA" id="ARBA00023136"/>
    </source>
</evidence>
<dbReference type="InterPro" id="IPR007016">
    <property type="entry name" value="O-antigen_ligase-rel_domated"/>
</dbReference>
<evidence type="ECO:0000256" key="2">
    <source>
        <dbReference type="ARBA" id="ARBA00022692"/>
    </source>
</evidence>
<comment type="subcellular location">
    <subcellularLocation>
        <location evidence="1">Membrane</location>
        <topology evidence="1">Multi-pass membrane protein</topology>
    </subcellularLocation>
</comment>
<dbReference type="GO" id="GO:0016020">
    <property type="term" value="C:membrane"/>
    <property type="evidence" value="ECO:0007669"/>
    <property type="project" value="UniProtKB-SubCell"/>
</dbReference>
<gene>
    <name evidence="7" type="ORF">HNR48_003367</name>
</gene>
<feature type="transmembrane region" description="Helical" evidence="5">
    <location>
        <begin position="256"/>
        <end position="280"/>
    </location>
</feature>
<comment type="caution">
    <text evidence="7">The sequence shown here is derived from an EMBL/GenBank/DDBJ whole genome shotgun (WGS) entry which is preliminary data.</text>
</comment>
<dbReference type="Pfam" id="PF04932">
    <property type="entry name" value="Wzy_C"/>
    <property type="match status" value="1"/>
</dbReference>
<accession>A0A7X0MXA4</accession>
<dbReference type="AlphaFoldDB" id="A0A7X0MXA4"/>
<dbReference type="InParanoid" id="A0A7X0MXA4"/>
<feature type="transmembrane region" description="Helical" evidence="5">
    <location>
        <begin position="129"/>
        <end position="149"/>
    </location>
</feature>
<feature type="transmembrane region" description="Helical" evidence="5">
    <location>
        <begin position="104"/>
        <end position="122"/>
    </location>
</feature>
<name>A0A7X0MXA4_9GAMM</name>
<proteinExistence type="predicted"/>
<feature type="transmembrane region" description="Helical" evidence="5">
    <location>
        <begin position="219"/>
        <end position="250"/>
    </location>
</feature>
<protein>
    <recommendedName>
        <fullName evidence="6">O-antigen ligase-related domain-containing protein</fullName>
    </recommendedName>
</protein>
<evidence type="ECO:0000259" key="6">
    <source>
        <dbReference type="Pfam" id="PF04932"/>
    </source>
</evidence>
<keyword evidence="2 5" id="KW-0812">Transmembrane</keyword>